<sequence length="129" mass="14831">MLKSINSSNSFNLNKEESKELKTHRLLFIHDLILPNVTVLKNSKLQIFQIGNPKFNFNKVRILGIVTQIKNDILWIDDSSGCISVKLPKKGIYANRFDLFKVGCQLEVLGQLIECNNNNIIERFIEGER</sequence>
<accession>A0A1Y1ZAN6</accession>
<reference evidence="1 2" key="1">
    <citation type="submission" date="2016-08" db="EMBL/GenBank/DDBJ databases">
        <title>A Parts List for Fungal Cellulosomes Revealed by Comparative Genomics.</title>
        <authorList>
            <consortium name="DOE Joint Genome Institute"/>
            <person name="Haitjema C.H."/>
            <person name="Gilmore S.P."/>
            <person name="Henske J.K."/>
            <person name="Solomon K.V."/>
            <person name="De Groot R."/>
            <person name="Kuo A."/>
            <person name="Mondo S.J."/>
            <person name="Salamov A.A."/>
            <person name="Labutti K."/>
            <person name="Zhao Z."/>
            <person name="Chiniquy J."/>
            <person name="Barry K."/>
            <person name="Brewer H.M."/>
            <person name="Purvine S.O."/>
            <person name="Wright A.T."/>
            <person name="Boxma B."/>
            <person name="Van Alen T."/>
            <person name="Hackstein J.H."/>
            <person name="Baker S.E."/>
            <person name="Grigoriev I.V."/>
            <person name="O'Malley M.A."/>
        </authorList>
    </citation>
    <scope>NUCLEOTIDE SEQUENCE [LARGE SCALE GENOMIC DNA]</scope>
    <source>
        <strain evidence="1 2">G1</strain>
    </source>
</reference>
<dbReference type="InterPro" id="IPR012340">
    <property type="entry name" value="NA-bd_OB-fold"/>
</dbReference>
<gene>
    <name evidence="1" type="ORF">LY90DRAFT_519151</name>
</gene>
<organism evidence="1 2">
    <name type="scientific">Neocallimastix californiae</name>
    <dbReference type="NCBI Taxonomy" id="1754190"/>
    <lineage>
        <taxon>Eukaryota</taxon>
        <taxon>Fungi</taxon>
        <taxon>Fungi incertae sedis</taxon>
        <taxon>Chytridiomycota</taxon>
        <taxon>Chytridiomycota incertae sedis</taxon>
        <taxon>Neocallimastigomycetes</taxon>
        <taxon>Neocallimastigales</taxon>
        <taxon>Neocallimastigaceae</taxon>
        <taxon>Neocallimastix</taxon>
    </lineage>
</organism>
<dbReference type="EMBL" id="MCOG01000434">
    <property type="protein sequence ID" value="ORY07057.1"/>
    <property type="molecule type" value="Genomic_DNA"/>
</dbReference>
<evidence type="ECO:0008006" key="3">
    <source>
        <dbReference type="Google" id="ProtNLM"/>
    </source>
</evidence>
<keyword evidence="2" id="KW-1185">Reference proteome</keyword>
<evidence type="ECO:0000313" key="2">
    <source>
        <dbReference type="Proteomes" id="UP000193920"/>
    </source>
</evidence>
<name>A0A1Y1ZAN6_9FUNG</name>
<proteinExistence type="predicted"/>
<comment type="caution">
    <text evidence="1">The sequence shown here is derived from an EMBL/GenBank/DDBJ whole genome shotgun (WGS) entry which is preliminary data.</text>
</comment>
<dbReference type="AlphaFoldDB" id="A0A1Y1ZAN6"/>
<dbReference type="OrthoDB" id="2110829at2759"/>
<dbReference type="Proteomes" id="UP000193920">
    <property type="component" value="Unassembled WGS sequence"/>
</dbReference>
<protein>
    <recommendedName>
        <fullName evidence="3">Nucleic acid-binding protein</fullName>
    </recommendedName>
</protein>
<dbReference type="Gene3D" id="2.40.50.140">
    <property type="entry name" value="Nucleic acid-binding proteins"/>
    <property type="match status" value="1"/>
</dbReference>
<evidence type="ECO:0000313" key="1">
    <source>
        <dbReference type="EMBL" id="ORY07057.1"/>
    </source>
</evidence>